<protein>
    <submittedName>
        <fullName evidence="2">Uncharacterized protein</fullName>
    </submittedName>
</protein>
<accession>I1D0R2</accession>
<organism evidence="2 3">
    <name type="scientific">Saccharomonospora glauca K62</name>
    <dbReference type="NCBI Taxonomy" id="928724"/>
    <lineage>
        <taxon>Bacteria</taxon>
        <taxon>Bacillati</taxon>
        <taxon>Actinomycetota</taxon>
        <taxon>Actinomycetes</taxon>
        <taxon>Pseudonocardiales</taxon>
        <taxon>Pseudonocardiaceae</taxon>
        <taxon>Saccharomonospora</taxon>
    </lineage>
</organism>
<feature type="transmembrane region" description="Helical" evidence="1">
    <location>
        <begin position="12"/>
        <end position="29"/>
    </location>
</feature>
<dbReference type="Proteomes" id="UP000005087">
    <property type="component" value="Chromosome"/>
</dbReference>
<sequence length="60" mass="6488">MSSDNETKKRKYTTEYLTSTGALLGFAAGMLFEQVLAGMVVGMGIGGFAGYLMERRSKQS</sequence>
<reference evidence="2 3" key="1">
    <citation type="submission" date="2011-09" db="EMBL/GenBank/DDBJ databases">
        <authorList>
            <consortium name="US DOE Joint Genome Institute (JGI-PGF)"/>
            <person name="Lucas S."/>
            <person name="Han J."/>
            <person name="Lapidus A."/>
            <person name="Cheng J.-F."/>
            <person name="Goodwin L."/>
            <person name="Pitluck S."/>
            <person name="Peters L."/>
            <person name="Land M.L."/>
            <person name="Hauser L."/>
            <person name="Brambilla E."/>
            <person name="Klenk H.-P."/>
            <person name="Woyke T.J."/>
        </authorList>
    </citation>
    <scope>NUCLEOTIDE SEQUENCE [LARGE SCALE GENOMIC DNA]</scope>
    <source>
        <strain evidence="2 3">K62</strain>
    </source>
</reference>
<dbReference type="STRING" id="928724.SacglDRAFT_01621"/>
<evidence type="ECO:0000313" key="3">
    <source>
        <dbReference type="Proteomes" id="UP000005087"/>
    </source>
</evidence>
<gene>
    <name evidence="2" type="ORF">SacglDRAFT_01621</name>
</gene>
<feature type="transmembrane region" description="Helical" evidence="1">
    <location>
        <begin position="35"/>
        <end position="53"/>
    </location>
</feature>
<evidence type="ECO:0000313" key="2">
    <source>
        <dbReference type="EMBL" id="EIE98536.1"/>
    </source>
</evidence>
<keyword evidence="1" id="KW-0472">Membrane</keyword>
<keyword evidence="1" id="KW-1133">Transmembrane helix</keyword>
<evidence type="ECO:0000256" key="1">
    <source>
        <dbReference type="SAM" id="Phobius"/>
    </source>
</evidence>
<proteinExistence type="predicted"/>
<keyword evidence="3" id="KW-1185">Reference proteome</keyword>
<dbReference type="OrthoDB" id="9813426at2"/>
<keyword evidence="1" id="KW-0812">Transmembrane</keyword>
<dbReference type="AlphaFoldDB" id="I1D0R2"/>
<dbReference type="HOGENOM" id="CLU_2939024_0_0_11"/>
<name>I1D0R2_9PSEU</name>
<dbReference type="RefSeq" id="WP_005463316.1">
    <property type="nucleotide sequence ID" value="NZ_CM001484.1"/>
</dbReference>
<dbReference type="EMBL" id="CM001484">
    <property type="protein sequence ID" value="EIE98536.1"/>
    <property type="molecule type" value="Genomic_DNA"/>
</dbReference>
<reference evidence="3" key="2">
    <citation type="submission" date="2012-01" db="EMBL/GenBank/DDBJ databases">
        <title>Noncontiguous Finished sequence of chromosome of Saccharomonospora glauca K62.</title>
        <authorList>
            <consortium name="US DOE Joint Genome Institute"/>
            <person name="Lucas S."/>
            <person name="Han J."/>
            <person name="Lapidus A."/>
            <person name="Cheng J.-F."/>
            <person name="Goodwin L."/>
            <person name="Pitluck S."/>
            <person name="Peters L."/>
            <person name="Mikhailova N."/>
            <person name="Held B."/>
            <person name="Detter J.C."/>
            <person name="Han C."/>
            <person name="Tapia R."/>
            <person name="Land M."/>
            <person name="Hauser L."/>
            <person name="Kyrpides N."/>
            <person name="Ivanova N."/>
            <person name="Pagani I."/>
            <person name="Brambilla E.-M."/>
            <person name="Klenk H.-P."/>
            <person name="Woyke T."/>
        </authorList>
    </citation>
    <scope>NUCLEOTIDE SEQUENCE [LARGE SCALE GENOMIC DNA]</scope>
    <source>
        <strain evidence="3">K62</strain>
    </source>
</reference>